<protein>
    <submittedName>
        <fullName evidence="2">Uncharacterized protein</fullName>
    </submittedName>
</protein>
<accession>A0A6A6ZE63</accession>
<organism evidence="2 3">
    <name type="scientific">Ophiobolus disseminans</name>
    <dbReference type="NCBI Taxonomy" id="1469910"/>
    <lineage>
        <taxon>Eukaryota</taxon>
        <taxon>Fungi</taxon>
        <taxon>Dikarya</taxon>
        <taxon>Ascomycota</taxon>
        <taxon>Pezizomycotina</taxon>
        <taxon>Dothideomycetes</taxon>
        <taxon>Pleosporomycetidae</taxon>
        <taxon>Pleosporales</taxon>
        <taxon>Pleosporineae</taxon>
        <taxon>Phaeosphaeriaceae</taxon>
        <taxon>Ophiobolus</taxon>
    </lineage>
</organism>
<sequence>MVKHLPVDGHPAGPDGKCTPPPTFSGLPYRGSQTPAPGPSATLKAKPKATPPVAQPSSVDVVGESPPFLPVAPLQSIVPLPASPSPAAAPLAASPLAASPRLAVYPPAISPPVVSPPVVSPPVVSPPAASPPAASPLAALPPVALSPVVSPPLQVSPLVISPLVAAPPAASPPADLNTPVAALSKPKPLPDLAKPVAKQEAGAGTEAVDERE</sequence>
<dbReference type="PRINTS" id="PR01217">
    <property type="entry name" value="PRICHEXTENSN"/>
</dbReference>
<dbReference type="AlphaFoldDB" id="A0A6A6ZE63"/>
<evidence type="ECO:0000313" key="2">
    <source>
        <dbReference type="EMBL" id="KAF2819412.1"/>
    </source>
</evidence>
<gene>
    <name evidence="2" type="ORF">CC86DRAFT_413106</name>
</gene>
<dbReference type="EMBL" id="MU006245">
    <property type="protein sequence ID" value="KAF2819412.1"/>
    <property type="molecule type" value="Genomic_DNA"/>
</dbReference>
<dbReference type="Proteomes" id="UP000799424">
    <property type="component" value="Unassembled WGS sequence"/>
</dbReference>
<feature type="region of interest" description="Disordered" evidence="1">
    <location>
        <begin position="168"/>
        <end position="212"/>
    </location>
</feature>
<name>A0A6A6ZE63_9PLEO</name>
<evidence type="ECO:0000256" key="1">
    <source>
        <dbReference type="SAM" id="MobiDB-lite"/>
    </source>
</evidence>
<evidence type="ECO:0000313" key="3">
    <source>
        <dbReference type="Proteomes" id="UP000799424"/>
    </source>
</evidence>
<proteinExistence type="predicted"/>
<feature type="region of interest" description="Disordered" evidence="1">
    <location>
        <begin position="1"/>
        <end position="61"/>
    </location>
</feature>
<keyword evidence="3" id="KW-1185">Reference proteome</keyword>
<reference evidence="2" key="1">
    <citation type="journal article" date="2020" name="Stud. Mycol.">
        <title>101 Dothideomycetes genomes: a test case for predicting lifestyles and emergence of pathogens.</title>
        <authorList>
            <person name="Haridas S."/>
            <person name="Albert R."/>
            <person name="Binder M."/>
            <person name="Bloem J."/>
            <person name="Labutti K."/>
            <person name="Salamov A."/>
            <person name="Andreopoulos B."/>
            <person name="Baker S."/>
            <person name="Barry K."/>
            <person name="Bills G."/>
            <person name="Bluhm B."/>
            <person name="Cannon C."/>
            <person name="Castanera R."/>
            <person name="Culley D."/>
            <person name="Daum C."/>
            <person name="Ezra D."/>
            <person name="Gonzalez J."/>
            <person name="Henrissat B."/>
            <person name="Kuo A."/>
            <person name="Liang C."/>
            <person name="Lipzen A."/>
            <person name="Lutzoni F."/>
            <person name="Magnuson J."/>
            <person name="Mondo S."/>
            <person name="Nolan M."/>
            <person name="Ohm R."/>
            <person name="Pangilinan J."/>
            <person name="Park H.-J."/>
            <person name="Ramirez L."/>
            <person name="Alfaro M."/>
            <person name="Sun H."/>
            <person name="Tritt A."/>
            <person name="Yoshinaga Y."/>
            <person name="Zwiers L.-H."/>
            <person name="Turgeon B."/>
            <person name="Goodwin S."/>
            <person name="Spatafora J."/>
            <person name="Crous P."/>
            <person name="Grigoriev I."/>
        </authorList>
    </citation>
    <scope>NUCLEOTIDE SEQUENCE</scope>
    <source>
        <strain evidence="2">CBS 113818</strain>
    </source>
</reference>